<name>A0ABX8BZW9_9ACTN</name>
<evidence type="ECO:0000256" key="1">
    <source>
        <dbReference type="SAM" id="MobiDB-lite"/>
    </source>
</evidence>
<dbReference type="Proteomes" id="UP000676079">
    <property type="component" value="Plasmid unnamed2"/>
</dbReference>
<keyword evidence="3" id="KW-1185">Reference proteome</keyword>
<organism evidence="2 3">
    <name type="scientific">Nocardiopsis changdeensis</name>
    <dbReference type="NCBI Taxonomy" id="2831969"/>
    <lineage>
        <taxon>Bacteria</taxon>
        <taxon>Bacillati</taxon>
        <taxon>Actinomycetota</taxon>
        <taxon>Actinomycetes</taxon>
        <taxon>Streptosporangiales</taxon>
        <taxon>Nocardiopsidaceae</taxon>
        <taxon>Nocardiopsis</taxon>
    </lineage>
</organism>
<protein>
    <submittedName>
        <fullName evidence="2">Uncharacterized protein</fullName>
    </submittedName>
</protein>
<feature type="compositionally biased region" description="Basic and acidic residues" evidence="1">
    <location>
        <begin position="79"/>
        <end position="88"/>
    </location>
</feature>
<feature type="region of interest" description="Disordered" evidence="1">
    <location>
        <begin position="55"/>
        <end position="88"/>
    </location>
</feature>
<keyword evidence="2" id="KW-0614">Plasmid</keyword>
<dbReference type="EMBL" id="CP074134">
    <property type="protein sequence ID" value="QUX26353.1"/>
    <property type="molecule type" value="Genomic_DNA"/>
</dbReference>
<dbReference type="RefSeq" id="WP_220566134.1">
    <property type="nucleotide sequence ID" value="NZ_CP074134.1"/>
</dbReference>
<proteinExistence type="predicted"/>
<accession>A0ABX8BZW9</accession>
<evidence type="ECO:0000313" key="2">
    <source>
        <dbReference type="EMBL" id="QUX26353.1"/>
    </source>
</evidence>
<sequence length="88" mass="9515">MPDGHDRDRLTDELATLLAEVSARVRPRLLADPGDDALWAVREAAAGLRHLLSGDPGRLAAATGHLERAAGHARQTAPRTDRPRPDRP</sequence>
<evidence type="ECO:0000313" key="3">
    <source>
        <dbReference type="Proteomes" id="UP000676079"/>
    </source>
</evidence>
<geneLocation type="plasmid" evidence="2 3">
    <name>unnamed2</name>
</geneLocation>
<reference evidence="3" key="1">
    <citation type="submission" date="2021-05" db="EMBL/GenBank/DDBJ databases">
        <title>Direct Submission.</title>
        <authorList>
            <person name="Li K."/>
            <person name="Gao J."/>
        </authorList>
    </citation>
    <scope>NUCLEOTIDE SEQUENCE [LARGE SCALE GENOMIC DNA]</scope>
    <source>
        <strain evidence="3">Mg02</strain>
        <plasmid evidence="3">unnamed2</plasmid>
    </source>
</reference>
<gene>
    <name evidence="2" type="ORF">KGD84_32145</name>
</gene>